<dbReference type="PANTHER" id="PTHR12899:SF3">
    <property type="entry name" value="LARGE RIBOSOMAL SUBUNIT PROTEIN UL18M"/>
    <property type="match status" value="1"/>
</dbReference>
<keyword evidence="5 7" id="KW-0687">Ribonucleoprotein</keyword>
<dbReference type="Gene3D" id="3.30.420.100">
    <property type="match status" value="1"/>
</dbReference>
<reference evidence="9 10" key="1">
    <citation type="submission" date="2019-02" db="EMBL/GenBank/DDBJ databases">
        <title>Deep-cultivation of Planctomycetes and their phenomic and genomic characterization uncovers novel biology.</title>
        <authorList>
            <person name="Wiegand S."/>
            <person name="Jogler M."/>
            <person name="Boedeker C."/>
            <person name="Pinto D."/>
            <person name="Vollmers J."/>
            <person name="Rivas-Marin E."/>
            <person name="Kohn T."/>
            <person name="Peeters S.H."/>
            <person name="Heuer A."/>
            <person name="Rast P."/>
            <person name="Oberbeckmann S."/>
            <person name="Bunk B."/>
            <person name="Jeske O."/>
            <person name="Meyerdierks A."/>
            <person name="Storesund J.E."/>
            <person name="Kallscheuer N."/>
            <person name="Luecker S."/>
            <person name="Lage O.M."/>
            <person name="Pohl T."/>
            <person name="Merkel B.J."/>
            <person name="Hornburger P."/>
            <person name="Mueller R.-W."/>
            <person name="Bruemmer F."/>
            <person name="Labrenz M."/>
            <person name="Spormann A.M."/>
            <person name="Op Den Camp H."/>
            <person name="Overmann J."/>
            <person name="Amann R."/>
            <person name="Jetten M.S.M."/>
            <person name="Mascher T."/>
            <person name="Medema M.H."/>
            <person name="Devos D.P."/>
            <person name="Kaster A.-K."/>
            <person name="Ovreas L."/>
            <person name="Rohde M."/>
            <person name="Galperin M.Y."/>
            <person name="Jogler C."/>
        </authorList>
    </citation>
    <scope>NUCLEOTIDE SEQUENCE [LARGE SCALE GENOMIC DNA]</scope>
    <source>
        <strain evidence="9 10">Poly59</strain>
    </source>
</reference>
<dbReference type="AlphaFoldDB" id="A0A5C6EMS8"/>
<evidence type="ECO:0000256" key="8">
    <source>
        <dbReference type="SAM" id="MobiDB-lite"/>
    </source>
</evidence>
<organism evidence="9 10">
    <name type="scientific">Rubripirellula reticaptiva</name>
    <dbReference type="NCBI Taxonomy" id="2528013"/>
    <lineage>
        <taxon>Bacteria</taxon>
        <taxon>Pseudomonadati</taxon>
        <taxon>Planctomycetota</taxon>
        <taxon>Planctomycetia</taxon>
        <taxon>Pirellulales</taxon>
        <taxon>Pirellulaceae</taxon>
        <taxon>Rubripirellula</taxon>
    </lineage>
</organism>
<gene>
    <name evidence="7 9" type="primary">rplR</name>
    <name evidence="9" type="ORF">Poly59_42760</name>
</gene>
<dbReference type="FunFam" id="3.30.420.100:FF:000001">
    <property type="entry name" value="50S ribosomal protein L18"/>
    <property type="match status" value="1"/>
</dbReference>
<dbReference type="GO" id="GO:0022625">
    <property type="term" value="C:cytosolic large ribosomal subunit"/>
    <property type="evidence" value="ECO:0007669"/>
    <property type="project" value="TreeGrafter"/>
</dbReference>
<comment type="similarity">
    <text evidence="1 7">Belongs to the universal ribosomal protein uL18 family.</text>
</comment>
<dbReference type="InterPro" id="IPR004389">
    <property type="entry name" value="Ribosomal_uL18_bac-type"/>
</dbReference>
<dbReference type="PANTHER" id="PTHR12899">
    <property type="entry name" value="39S RIBOSOMAL PROTEIN L18, MITOCHONDRIAL"/>
    <property type="match status" value="1"/>
</dbReference>
<dbReference type="OrthoDB" id="9810939at2"/>
<comment type="caution">
    <text evidence="9">The sequence shown here is derived from an EMBL/GenBank/DDBJ whole genome shotgun (WGS) entry which is preliminary data.</text>
</comment>
<dbReference type="SUPFAM" id="SSF53137">
    <property type="entry name" value="Translational machinery components"/>
    <property type="match status" value="1"/>
</dbReference>
<accession>A0A5C6EMS8</accession>
<keyword evidence="2 7" id="KW-0699">rRNA-binding</keyword>
<feature type="compositionally biased region" description="Basic residues" evidence="8">
    <location>
        <begin position="1"/>
        <end position="22"/>
    </location>
</feature>
<dbReference type="GO" id="GO:0008097">
    <property type="term" value="F:5S rRNA binding"/>
    <property type="evidence" value="ECO:0007669"/>
    <property type="project" value="TreeGrafter"/>
</dbReference>
<keyword evidence="10" id="KW-1185">Reference proteome</keyword>
<evidence type="ECO:0000256" key="2">
    <source>
        <dbReference type="ARBA" id="ARBA00022730"/>
    </source>
</evidence>
<dbReference type="CDD" id="cd00432">
    <property type="entry name" value="Ribosomal_L18_L5e"/>
    <property type="match status" value="1"/>
</dbReference>
<dbReference type="GO" id="GO:0003735">
    <property type="term" value="F:structural constituent of ribosome"/>
    <property type="evidence" value="ECO:0007669"/>
    <property type="project" value="InterPro"/>
</dbReference>
<evidence type="ECO:0000256" key="3">
    <source>
        <dbReference type="ARBA" id="ARBA00022884"/>
    </source>
</evidence>
<evidence type="ECO:0000256" key="7">
    <source>
        <dbReference type="HAMAP-Rule" id="MF_01337"/>
    </source>
</evidence>
<sequence length="120" mass="13025">MDKNRKIQKRRLRRRNHVRNKLRGSADQPRLCIHRSLKHFGAQLIDDLSGTTLASASSRDSGVSVKSGGNCDGAAAVGKLIAEKASAAGITSVKMDRGHNKYHGRVKAFAEAARESGLKF</sequence>
<dbReference type="NCBIfam" id="TIGR00060">
    <property type="entry name" value="L18_bact"/>
    <property type="match status" value="1"/>
</dbReference>
<comment type="function">
    <text evidence="7">This is one of the proteins that bind and probably mediate the attachment of the 5S RNA into the large ribosomal subunit, where it forms part of the central protuberance.</text>
</comment>
<dbReference type="InterPro" id="IPR057268">
    <property type="entry name" value="Ribosomal_L18"/>
</dbReference>
<feature type="region of interest" description="Disordered" evidence="8">
    <location>
        <begin position="1"/>
        <end position="26"/>
    </location>
</feature>
<evidence type="ECO:0000313" key="10">
    <source>
        <dbReference type="Proteomes" id="UP000317977"/>
    </source>
</evidence>
<evidence type="ECO:0000313" key="9">
    <source>
        <dbReference type="EMBL" id="TWU49654.1"/>
    </source>
</evidence>
<proteinExistence type="inferred from homology"/>
<evidence type="ECO:0000256" key="5">
    <source>
        <dbReference type="ARBA" id="ARBA00023274"/>
    </source>
</evidence>
<dbReference type="Pfam" id="PF00861">
    <property type="entry name" value="Ribosomal_L18p"/>
    <property type="match status" value="1"/>
</dbReference>
<evidence type="ECO:0000256" key="1">
    <source>
        <dbReference type="ARBA" id="ARBA00007116"/>
    </source>
</evidence>
<evidence type="ECO:0000256" key="4">
    <source>
        <dbReference type="ARBA" id="ARBA00022980"/>
    </source>
</evidence>
<comment type="subunit">
    <text evidence="7">Part of the 50S ribosomal subunit; part of the 5S rRNA/L5/L18/L25 subcomplex. Contacts the 5S and 23S rRNAs.</text>
</comment>
<keyword evidence="3 7" id="KW-0694">RNA-binding</keyword>
<dbReference type="RefSeq" id="WP_146535873.1">
    <property type="nucleotide sequence ID" value="NZ_SJPX01000004.1"/>
</dbReference>
<dbReference type="InterPro" id="IPR005484">
    <property type="entry name" value="Ribosomal_uL18_bac/plant/anim"/>
</dbReference>
<name>A0A5C6EMS8_9BACT</name>
<dbReference type="HAMAP" id="MF_01337_B">
    <property type="entry name" value="Ribosomal_uL18_B"/>
    <property type="match status" value="1"/>
</dbReference>
<evidence type="ECO:0000256" key="6">
    <source>
        <dbReference type="ARBA" id="ARBA00035197"/>
    </source>
</evidence>
<dbReference type="EMBL" id="SJPX01000004">
    <property type="protein sequence ID" value="TWU49654.1"/>
    <property type="molecule type" value="Genomic_DNA"/>
</dbReference>
<dbReference type="GO" id="GO:0006412">
    <property type="term" value="P:translation"/>
    <property type="evidence" value="ECO:0007669"/>
    <property type="project" value="UniProtKB-UniRule"/>
</dbReference>
<protein>
    <recommendedName>
        <fullName evidence="6 7">Large ribosomal subunit protein uL18</fullName>
    </recommendedName>
</protein>
<keyword evidence="4 7" id="KW-0689">Ribosomal protein</keyword>
<dbReference type="Proteomes" id="UP000317977">
    <property type="component" value="Unassembled WGS sequence"/>
</dbReference>